<comment type="caution">
    <text evidence="2">The sequence shown here is derived from an EMBL/GenBank/DDBJ whole genome shotgun (WGS) entry which is preliminary data.</text>
</comment>
<organism evidence="2 3">
    <name type="scientific">Paraburkholderia sabiae</name>
    <dbReference type="NCBI Taxonomy" id="273251"/>
    <lineage>
        <taxon>Bacteria</taxon>
        <taxon>Pseudomonadati</taxon>
        <taxon>Pseudomonadota</taxon>
        <taxon>Betaproteobacteria</taxon>
        <taxon>Burkholderiales</taxon>
        <taxon>Burkholderiaceae</taxon>
        <taxon>Paraburkholderia</taxon>
    </lineage>
</organism>
<evidence type="ECO:0000313" key="3">
    <source>
        <dbReference type="Proteomes" id="UP001494588"/>
    </source>
</evidence>
<reference evidence="2 3" key="1">
    <citation type="submission" date="2024-01" db="EMBL/GenBank/DDBJ databases">
        <title>The diversity of rhizobia nodulating Mimosa spp. in eleven states of Brazil covering several biomes is determined by host plant, location, and edaphic factors.</title>
        <authorList>
            <person name="Rouws L."/>
            <person name="Barauna A."/>
            <person name="Beukes C."/>
            <person name="De Faria S.M."/>
            <person name="Gross E."/>
            <person name="Dos Reis Junior F.B."/>
            <person name="Simon M."/>
            <person name="Maluk M."/>
            <person name="Odee D.W."/>
            <person name="Kenicer G."/>
            <person name="Young J.P.W."/>
            <person name="Reis V.M."/>
            <person name="Zilli J."/>
            <person name="James E.K."/>
        </authorList>
    </citation>
    <scope>NUCLEOTIDE SEQUENCE [LARGE SCALE GENOMIC DNA]</scope>
    <source>
        <strain evidence="2 3">JPY77</strain>
    </source>
</reference>
<dbReference type="Proteomes" id="UP001494588">
    <property type="component" value="Unassembled WGS sequence"/>
</dbReference>
<evidence type="ECO:0000256" key="1">
    <source>
        <dbReference type="SAM" id="Phobius"/>
    </source>
</evidence>
<feature type="transmembrane region" description="Helical" evidence="1">
    <location>
        <begin position="365"/>
        <end position="386"/>
    </location>
</feature>
<name>A0ABU9QMR8_9BURK</name>
<dbReference type="EMBL" id="JAZHGC010000037">
    <property type="protein sequence ID" value="MEM5290543.1"/>
    <property type="molecule type" value="Genomic_DNA"/>
</dbReference>
<evidence type="ECO:0000313" key="2">
    <source>
        <dbReference type="EMBL" id="MEM5290543.1"/>
    </source>
</evidence>
<feature type="transmembrane region" description="Helical" evidence="1">
    <location>
        <begin position="310"/>
        <end position="329"/>
    </location>
</feature>
<sequence>MSKQAFQKRLCQQAIPTIAVDGVLDLFNSQATASQQLVQIEQFLNGFTQRHGACLPRNLVIYYVGRAYLYGKNQDYLFALASTGSNNAPSGLMLIDLATALFGCAKEFQRFIILDCCFSRPALRVFQHGECVVARKAAKAFTFDATSRPDSVTIGGTAVLCASTMDDAPLGVGEYGCTIFSDALVRSLDEGDWGCNELLSTRVLFDMIDARIERMHRDQLHIELHATNESDGNPTLVGLFRNRTSQQSSASIFDQGLPVGTYFGPTQRSRLLRKDKVFARLTVQNLVALMTVILSYVLFSVWDHSYNGSWPGALFIPLLIFSCCAIAVINSRNFFQAVVLSSVVLGILTFVNLMQRAPESPVYSVFFLVAISVPFCVIAVFIIAILRARCRKIWRSTG</sequence>
<accession>A0ABU9QMR8</accession>
<keyword evidence="1" id="KW-0812">Transmembrane</keyword>
<protein>
    <submittedName>
        <fullName evidence="2">Uncharacterized protein</fullName>
    </submittedName>
</protein>
<keyword evidence="1" id="KW-0472">Membrane</keyword>
<keyword evidence="3" id="KW-1185">Reference proteome</keyword>
<proteinExistence type="predicted"/>
<keyword evidence="1" id="KW-1133">Transmembrane helix</keyword>
<dbReference type="RefSeq" id="WP_201659355.1">
    <property type="nucleotide sequence ID" value="NZ_CAJHCS010000034.1"/>
</dbReference>
<feature type="transmembrane region" description="Helical" evidence="1">
    <location>
        <begin position="277"/>
        <end position="298"/>
    </location>
</feature>
<gene>
    <name evidence="2" type="ORF">V4C55_32960</name>
</gene>
<feature type="transmembrane region" description="Helical" evidence="1">
    <location>
        <begin position="334"/>
        <end position="353"/>
    </location>
</feature>